<name>A0A0G4EDN4_VITBC</name>
<dbReference type="Gene3D" id="3.20.20.220">
    <property type="match status" value="1"/>
</dbReference>
<dbReference type="InParanoid" id="A0A0G4EDN4"/>
<organism evidence="2 3">
    <name type="scientific">Vitrella brassicaformis (strain CCMP3155)</name>
    <dbReference type="NCBI Taxonomy" id="1169540"/>
    <lineage>
        <taxon>Eukaryota</taxon>
        <taxon>Sar</taxon>
        <taxon>Alveolata</taxon>
        <taxon>Colpodellida</taxon>
        <taxon>Vitrellaceae</taxon>
        <taxon>Vitrella</taxon>
    </lineage>
</organism>
<dbReference type="EMBL" id="CDMY01000193">
    <property type="protein sequence ID" value="CEL93835.1"/>
    <property type="molecule type" value="Genomic_DNA"/>
</dbReference>
<gene>
    <name evidence="2" type="ORF">Vbra_20246</name>
</gene>
<keyword evidence="3" id="KW-1185">Reference proteome</keyword>
<dbReference type="InterPro" id="IPR029041">
    <property type="entry name" value="FAD-linked_oxidoreductase-like"/>
</dbReference>
<proteinExistence type="predicted"/>
<dbReference type="Proteomes" id="UP000041254">
    <property type="component" value="Unassembled WGS sequence"/>
</dbReference>
<dbReference type="VEuPathDB" id="CryptoDB:Vbra_20246"/>
<accession>A0A0G4EDN4</accession>
<sequence>MPLIVEWLPPLLSSVHLKHGSDLISRPRSVGYDEAAVIQRSLCDNHVAVAVPTLARGPRRVPSLPFAVALAETLPPSCGSVLLHHRARDFDVSGLRQHLQDHQDAYRQLHGVLVVYGDPPRPGCPAVESPCLAKDAIECFTRAGVRCGGAVNMCSLDPLMAASEARRMTDKLEAGASFIVSQPVLDASLAHSFLQAWRDDNPSLLSNIKSPFLYVGLLAPTSVDSLKFFVRRVGVPAARHVLARLVRSERRGQGDALDDLNVSTFVHLSGHFRDIVAGVYLTSGASRDVSRVARLLPRLRESLSL</sequence>
<evidence type="ECO:0000313" key="2">
    <source>
        <dbReference type="EMBL" id="CEL93835.1"/>
    </source>
</evidence>
<reference evidence="2 3" key="1">
    <citation type="submission" date="2014-11" db="EMBL/GenBank/DDBJ databases">
        <authorList>
            <person name="Zhu J."/>
            <person name="Qi W."/>
            <person name="Song R."/>
        </authorList>
    </citation>
    <scope>NUCLEOTIDE SEQUENCE [LARGE SCALE GENOMIC DNA]</scope>
</reference>
<dbReference type="GO" id="GO:0016491">
    <property type="term" value="F:oxidoreductase activity"/>
    <property type="evidence" value="ECO:0007669"/>
    <property type="project" value="UniProtKB-KW"/>
</dbReference>
<evidence type="ECO:0008006" key="4">
    <source>
        <dbReference type="Google" id="ProtNLM"/>
    </source>
</evidence>
<evidence type="ECO:0000256" key="1">
    <source>
        <dbReference type="ARBA" id="ARBA00023002"/>
    </source>
</evidence>
<keyword evidence="1" id="KW-0560">Oxidoreductase</keyword>
<protein>
    <recommendedName>
        <fullName evidence="4">Methylenetetrahydrofolate reductase (NAD(P)H)</fullName>
    </recommendedName>
</protein>
<dbReference type="AlphaFoldDB" id="A0A0G4EDN4"/>
<evidence type="ECO:0000313" key="3">
    <source>
        <dbReference type="Proteomes" id="UP000041254"/>
    </source>
</evidence>
<dbReference type="SUPFAM" id="SSF51730">
    <property type="entry name" value="FAD-linked oxidoreductase"/>
    <property type="match status" value="1"/>
</dbReference>